<evidence type="ECO:0008006" key="3">
    <source>
        <dbReference type="Google" id="ProtNLM"/>
    </source>
</evidence>
<dbReference type="PROSITE" id="PS51257">
    <property type="entry name" value="PROKAR_LIPOPROTEIN"/>
    <property type="match status" value="1"/>
</dbReference>
<keyword evidence="2" id="KW-1185">Reference proteome</keyword>
<comment type="caution">
    <text evidence="1">The sequence shown here is derived from an EMBL/GenBank/DDBJ whole genome shotgun (WGS) entry which is preliminary data.</text>
</comment>
<dbReference type="Proteomes" id="UP000236654">
    <property type="component" value="Unassembled WGS sequence"/>
</dbReference>
<gene>
    <name evidence="1" type="ORF">CW751_09585</name>
</gene>
<accession>A0A2I0R204</accession>
<sequence length="141" mass="16635">MGFHKKLDMRFHFILLFFVLLISCTNEKSNIDNVKEQLMDGSWRLVESEQPFKRFHSGLKFSQDGQVFNVDSQGRIVVPLHERMFYIASDTLKLIDYKYESKFLETNGTELLLIEELNEEELVLNIIYPIGPNKLTFQKQK</sequence>
<evidence type="ECO:0000313" key="2">
    <source>
        <dbReference type="Proteomes" id="UP000236654"/>
    </source>
</evidence>
<protein>
    <recommendedName>
        <fullName evidence="3">Lipocalin-like domain-containing protein</fullName>
    </recommendedName>
</protein>
<reference evidence="1 2" key="1">
    <citation type="submission" date="2017-12" db="EMBL/GenBank/DDBJ databases">
        <title>The draft genome sequence of Brumimicrobium saltpan LHR20.</title>
        <authorList>
            <person name="Do Z.-J."/>
            <person name="Luo H.-R."/>
        </authorList>
    </citation>
    <scope>NUCLEOTIDE SEQUENCE [LARGE SCALE GENOMIC DNA]</scope>
    <source>
        <strain evidence="1 2">LHR20</strain>
    </source>
</reference>
<name>A0A2I0R204_9FLAO</name>
<dbReference type="EMBL" id="PJNI01000009">
    <property type="protein sequence ID" value="PKR80613.1"/>
    <property type="molecule type" value="Genomic_DNA"/>
</dbReference>
<proteinExistence type="predicted"/>
<evidence type="ECO:0000313" key="1">
    <source>
        <dbReference type="EMBL" id="PKR80613.1"/>
    </source>
</evidence>
<dbReference type="AlphaFoldDB" id="A0A2I0R204"/>
<organism evidence="1 2">
    <name type="scientific">Brumimicrobium salinarum</name>
    <dbReference type="NCBI Taxonomy" id="2058658"/>
    <lineage>
        <taxon>Bacteria</taxon>
        <taxon>Pseudomonadati</taxon>
        <taxon>Bacteroidota</taxon>
        <taxon>Flavobacteriia</taxon>
        <taxon>Flavobacteriales</taxon>
        <taxon>Crocinitomicaceae</taxon>
        <taxon>Brumimicrobium</taxon>
    </lineage>
</organism>